<comment type="caution">
    <text evidence="1">The sequence shown here is derived from an EMBL/GenBank/DDBJ whole genome shotgun (WGS) entry which is preliminary data.</text>
</comment>
<evidence type="ECO:0000313" key="1">
    <source>
        <dbReference type="EMBL" id="GAF69711.1"/>
    </source>
</evidence>
<proteinExistence type="predicted"/>
<gene>
    <name evidence="1" type="ORF">S01H1_10182</name>
</gene>
<dbReference type="InterPro" id="IPR032710">
    <property type="entry name" value="NTF2-like_dom_sf"/>
</dbReference>
<name>X0S390_9ZZZZ</name>
<dbReference type="EMBL" id="BARS01005201">
    <property type="protein sequence ID" value="GAF69711.1"/>
    <property type="molecule type" value="Genomic_DNA"/>
</dbReference>
<organism evidence="1">
    <name type="scientific">marine sediment metagenome</name>
    <dbReference type="NCBI Taxonomy" id="412755"/>
    <lineage>
        <taxon>unclassified sequences</taxon>
        <taxon>metagenomes</taxon>
        <taxon>ecological metagenomes</taxon>
    </lineage>
</organism>
<dbReference type="GO" id="GO:0030638">
    <property type="term" value="P:polyketide metabolic process"/>
    <property type="evidence" value="ECO:0007669"/>
    <property type="project" value="InterPro"/>
</dbReference>
<dbReference type="SUPFAM" id="SSF54427">
    <property type="entry name" value="NTF2-like"/>
    <property type="match status" value="1"/>
</dbReference>
<dbReference type="InterPro" id="IPR009959">
    <property type="entry name" value="Cyclase_SnoaL-like"/>
</dbReference>
<dbReference type="PANTHER" id="PTHR38436:SF1">
    <property type="entry name" value="ESTER CYCLASE"/>
    <property type="match status" value="1"/>
</dbReference>
<reference evidence="1" key="1">
    <citation type="journal article" date="2014" name="Front. Microbiol.">
        <title>High frequency of phylogenetically diverse reductive dehalogenase-homologous genes in deep subseafloor sedimentary metagenomes.</title>
        <authorList>
            <person name="Kawai M."/>
            <person name="Futagami T."/>
            <person name="Toyoda A."/>
            <person name="Takaki Y."/>
            <person name="Nishi S."/>
            <person name="Hori S."/>
            <person name="Arai W."/>
            <person name="Tsubouchi T."/>
            <person name="Morono Y."/>
            <person name="Uchiyama I."/>
            <person name="Ito T."/>
            <person name="Fujiyama A."/>
            <person name="Inagaki F."/>
            <person name="Takami H."/>
        </authorList>
    </citation>
    <scope>NUCLEOTIDE SEQUENCE</scope>
    <source>
        <strain evidence="1">Expedition CK06-06</strain>
    </source>
</reference>
<dbReference type="Gene3D" id="3.10.450.50">
    <property type="match status" value="1"/>
</dbReference>
<dbReference type="AlphaFoldDB" id="X0S390"/>
<protein>
    <recommendedName>
        <fullName evidence="2">SnoaL-like domain-containing protein</fullName>
    </recommendedName>
</protein>
<evidence type="ECO:0008006" key="2">
    <source>
        <dbReference type="Google" id="ProtNLM"/>
    </source>
</evidence>
<sequence>YWKEDMVWVDPAGIGTMNGIDEFEHVYRAPFIKAFPDKSAADIVRIAEGDWVAVTGYQDTTFAEDWLGINASGKKIRMRYMDFWHVDVDEESGERKLAENLVLIDILGVLEQCGYDVNKVLKFVGAKPPRVF</sequence>
<dbReference type="Pfam" id="PF07366">
    <property type="entry name" value="SnoaL"/>
    <property type="match status" value="1"/>
</dbReference>
<feature type="non-terminal residue" evidence="1">
    <location>
        <position position="1"/>
    </location>
</feature>
<dbReference type="PANTHER" id="PTHR38436">
    <property type="entry name" value="POLYKETIDE CYCLASE SNOAL-LIKE DOMAIN"/>
    <property type="match status" value="1"/>
</dbReference>
<accession>X0S390</accession>